<evidence type="ECO:0000313" key="2">
    <source>
        <dbReference type="EMBL" id="MCI19177.1"/>
    </source>
</evidence>
<evidence type="ECO:0000313" key="3">
    <source>
        <dbReference type="Proteomes" id="UP000265520"/>
    </source>
</evidence>
<keyword evidence="3" id="KW-1185">Reference proteome</keyword>
<evidence type="ECO:0000256" key="1">
    <source>
        <dbReference type="SAM" id="MobiDB-lite"/>
    </source>
</evidence>
<proteinExistence type="predicted"/>
<name>A0A392Q5L5_9FABA</name>
<dbReference type="AlphaFoldDB" id="A0A392Q5L5"/>
<comment type="caution">
    <text evidence="2">The sequence shown here is derived from an EMBL/GenBank/DDBJ whole genome shotgun (WGS) entry which is preliminary data.</text>
</comment>
<protein>
    <submittedName>
        <fullName evidence="2">Uncharacterized protein</fullName>
    </submittedName>
</protein>
<feature type="non-terminal residue" evidence="2">
    <location>
        <position position="1"/>
    </location>
</feature>
<dbReference type="Proteomes" id="UP000265520">
    <property type="component" value="Unassembled WGS sequence"/>
</dbReference>
<accession>A0A392Q5L5</accession>
<dbReference type="EMBL" id="LXQA010113563">
    <property type="protein sequence ID" value="MCI19177.1"/>
    <property type="molecule type" value="Genomic_DNA"/>
</dbReference>
<sequence>FSALKSDEDGAMNRYRSSGTSSN</sequence>
<reference evidence="2 3" key="1">
    <citation type="journal article" date="2018" name="Front. Plant Sci.">
        <title>Red Clover (Trifolium pratense) and Zigzag Clover (T. medium) - A Picture of Genomic Similarities and Differences.</title>
        <authorList>
            <person name="Dluhosova J."/>
            <person name="Istvanek J."/>
            <person name="Nedelnik J."/>
            <person name="Repkova J."/>
        </authorList>
    </citation>
    <scope>NUCLEOTIDE SEQUENCE [LARGE SCALE GENOMIC DNA]</scope>
    <source>
        <strain evidence="3">cv. 10/8</strain>
        <tissue evidence="2">Leaf</tissue>
    </source>
</reference>
<organism evidence="2 3">
    <name type="scientific">Trifolium medium</name>
    <dbReference type="NCBI Taxonomy" id="97028"/>
    <lineage>
        <taxon>Eukaryota</taxon>
        <taxon>Viridiplantae</taxon>
        <taxon>Streptophyta</taxon>
        <taxon>Embryophyta</taxon>
        <taxon>Tracheophyta</taxon>
        <taxon>Spermatophyta</taxon>
        <taxon>Magnoliopsida</taxon>
        <taxon>eudicotyledons</taxon>
        <taxon>Gunneridae</taxon>
        <taxon>Pentapetalae</taxon>
        <taxon>rosids</taxon>
        <taxon>fabids</taxon>
        <taxon>Fabales</taxon>
        <taxon>Fabaceae</taxon>
        <taxon>Papilionoideae</taxon>
        <taxon>50 kb inversion clade</taxon>
        <taxon>NPAAA clade</taxon>
        <taxon>Hologalegina</taxon>
        <taxon>IRL clade</taxon>
        <taxon>Trifolieae</taxon>
        <taxon>Trifolium</taxon>
    </lineage>
</organism>
<feature type="region of interest" description="Disordered" evidence="1">
    <location>
        <begin position="1"/>
        <end position="23"/>
    </location>
</feature>